<dbReference type="RefSeq" id="WP_284101993.1">
    <property type="nucleotide sequence ID" value="NZ_JARRAF010000022.1"/>
</dbReference>
<dbReference type="EMBL" id="JARRAF010000022">
    <property type="protein sequence ID" value="MDK2125684.1"/>
    <property type="molecule type" value="Genomic_DNA"/>
</dbReference>
<evidence type="ECO:0000313" key="1">
    <source>
        <dbReference type="EMBL" id="MDK2125684.1"/>
    </source>
</evidence>
<keyword evidence="2" id="KW-1185">Reference proteome</keyword>
<sequence>MPLWEIQFLVHHTAQRWELALIELLELASQLGVSRVIGNLQTGFNGSIELGTPCYVLSGLEQASWRLTQQDTPSNNH</sequence>
<proteinExistence type="predicted"/>
<evidence type="ECO:0008006" key="3">
    <source>
        <dbReference type="Google" id="ProtNLM"/>
    </source>
</evidence>
<comment type="caution">
    <text evidence="1">The sequence shown here is derived from an EMBL/GenBank/DDBJ whole genome shotgun (WGS) entry which is preliminary data.</text>
</comment>
<reference evidence="1" key="1">
    <citation type="submission" date="2023-03" db="EMBL/GenBank/DDBJ databases">
        <title>Chitinimonas shenzhenensis gen. nov., sp. nov., a novel member of family Burkholderiaceae isolated from activated sludge collected in Shen Zhen, China.</title>
        <authorList>
            <person name="Wang X."/>
        </authorList>
    </citation>
    <scope>NUCLEOTIDE SEQUENCE</scope>
    <source>
        <strain evidence="1">DQS-5</strain>
    </source>
</reference>
<organism evidence="1 2">
    <name type="scientific">Parachitinimonas caeni</name>
    <dbReference type="NCBI Taxonomy" id="3031301"/>
    <lineage>
        <taxon>Bacteria</taxon>
        <taxon>Pseudomonadati</taxon>
        <taxon>Pseudomonadota</taxon>
        <taxon>Betaproteobacteria</taxon>
        <taxon>Neisseriales</taxon>
        <taxon>Chitinibacteraceae</taxon>
        <taxon>Parachitinimonas</taxon>
    </lineage>
</organism>
<name>A0ABT7E0B8_9NEIS</name>
<accession>A0ABT7E0B8</accession>
<evidence type="ECO:0000313" key="2">
    <source>
        <dbReference type="Proteomes" id="UP001172778"/>
    </source>
</evidence>
<protein>
    <recommendedName>
        <fullName evidence="3">DUF2007 domain-containing protein</fullName>
    </recommendedName>
</protein>
<dbReference type="Proteomes" id="UP001172778">
    <property type="component" value="Unassembled WGS sequence"/>
</dbReference>
<gene>
    <name evidence="1" type="ORF">PZA18_16640</name>
</gene>